<evidence type="ECO:0000313" key="2">
    <source>
        <dbReference type="EMBL" id="GAA3057327.1"/>
    </source>
</evidence>
<sequence>MNLASGTDVRTIGMLGAERVGTVLARLGEPRRPVRSHRVRQPSIHHGTPPTESIRLDIVGAGAPGSGCSIGSLASAISERGPEQQ</sequence>
<evidence type="ECO:0000313" key="3">
    <source>
        <dbReference type="Proteomes" id="UP001501532"/>
    </source>
</evidence>
<proteinExistence type="predicted"/>
<gene>
    <name evidence="2" type="ORF">GCM10010448_45920</name>
</gene>
<protein>
    <submittedName>
        <fullName evidence="2">Uncharacterized protein</fullName>
    </submittedName>
</protein>
<keyword evidence="3" id="KW-1185">Reference proteome</keyword>
<accession>A0ABP6LV10</accession>
<name>A0ABP6LV10_9ACTN</name>
<dbReference type="EMBL" id="BAAAUF010000045">
    <property type="protein sequence ID" value="GAA3057327.1"/>
    <property type="molecule type" value="Genomic_DNA"/>
</dbReference>
<dbReference type="Proteomes" id="UP001501532">
    <property type="component" value="Unassembled WGS sequence"/>
</dbReference>
<feature type="region of interest" description="Disordered" evidence="1">
    <location>
        <begin position="31"/>
        <end position="52"/>
    </location>
</feature>
<organism evidence="2 3">
    <name type="scientific">Streptomyces glomeratus</name>
    <dbReference type="NCBI Taxonomy" id="284452"/>
    <lineage>
        <taxon>Bacteria</taxon>
        <taxon>Bacillati</taxon>
        <taxon>Actinomycetota</taxon>
        <taxon>Actinomycetes</taxon>
        <taxon>Kitasatosporales</taxon>
        <taxon>Streptomycetaceae</taxon>
        <taxon>Streptomyces</taxon>
    </lineage>
</organism>
<evidence type="ECO:0000256" key="1">
    <source>
        <dbReference type="SAM" id="MobiDB-lite"/>
    </source>
</evidence>
<reference evidence="3" key="1">
    <citation type="journal article" date="2019" name="Int. J. Syst. Evol. Microbiol.">
        <title>The Global Catalogue of Microorganisms (GCM) 10K type strain sequencing project: providing services to taxonomists for standard genome sequencing and annotation.</title>
        <authorList>
            <consortium name="The Broad Institute Genomics Platform"/>
            <consortium name="The Broad Institute Genome Sequencing Center for Infectious Disease"/>
            <person name="Wu L."/>
            <person name="Ma J."/>
        </authorList>
    </citation>
    <scope>NUCLEOTIDE SEQUENCE [LARGE SCALE GENOMIC DNA]</scope>
    <source>
        <strain evidence="3">JCM 9091</strain>
    </source>
</reference>
<comment type="caution">
    <text evidence="2">The sequence shown here is derived from an EMBL/GenBank/DDBJ whole genome shotgun (WGS) entry which is preliminary data.</text>
</comment>